<feature type="region of interest" description="Disordered" evidence="1">
    <location>
        <begin position="103"/>
        <end position="151"/>
    </location>
</feature>
<evidence type="ECO:0000313" key="4">
    <source>
        <dbReference type="Proteomes" id="UP001605036"/>
    </source>
</evidence>
<evidence type="ECO:0000313" key="3">
    <source>
        <dbReference type="EMBL" id="KAL2621920.1"/>
    </source>
</evidence>
<dbReference type="Proteomes" id="UP001605036">
    <property type="component" value="Unassembled WGS sequence"/>
</dbReference>
<protein>
    <recommendedName>
        <fullName evidence="2">Nuclease associated modular domain-containing protein</fullName>
    </recommendedName>
</protein>
<dbReference type="Pfam" id="PF07460">
    <property type="entry name" value="NUMOD3"/>
    <property type="match status" value="1"/>
</dbReference>
<feature type="region of interest" description="Disordered" evidence="1">
    <location>
        <begin position="412"/>
        <end position="435"/>
    </location>
</feature>
<dbReference type="InterPro" id="IPR003611">
    <property type="entry name" value="NUMOD3"/>
</dbReference>
<dbReference type="PANTHER" id="PTHR34199">
    <property type="entry name" value="NUMOD3 MOTIF FAMILY PROTEIN, EXPRESSED"/>
    <property type="match status" value="1"/>
</dbReference>
<feature type="region of interest" description="Disordered" evidence="1">
    <location>
        <begin position="269"/>
        <end position="292"/>
    </location>
</feature>
<evidence type="ECO:0000256" key="1">
    <source>
        <dbReference type="SAM" id="MobiDB-lite"/>
    </source>
</evidence>
<feature type="domain" description="Nuclease associated modular" evidence="2">
    <location>
        <begin position="153"/>
        <end position="180"/>
    </location>
</feature>
<reference evidence="3 4" key="1">
    <citation type="submission" date="2024-09" db="EMBL/GenBank/DDBJ databases">
        <title>Chromosome-scale assembly of Riccia fluitans.</title>
        <authorList>
            <person name="Paukszto L."/>
            <person name="Sawicki J."/>
            <person name="Karawczyk K."/>
            <person name="Piernik-Szablinska J."/>
            <person name="Szczecinska M."/>
            <person name="Mazdziarz M."/>
        </authorList>
    </citation>
    <scope>NUCLEOTIDE SEQUENCE [LARGE SCALE GENOMIC DNA]</scope>
    <source>
        <strain evidence="3">Rf_01</strain>
        <tissue evidence="3">Aerial parts of the thallus</tissue>
    </source>
</reference>
<accession>A0ABD1Y5Q9</accession>
<name>A0ABD1Y5Q9_9MARC</name>
<proteinExistence type="predicted"/>
<comment type="caution">
    <text evidence="3">The sequence shown here is derived from an EMBL/GenBank/DDBJ whole genome shotgun (WGS) entry which is preliminary data.</text>
</comment>
<gene>
    <name evidence="3" type="ORF">R1flu_002125</name>
</gene>
<keyword evidence="4" id="KW-1185">Reference proteome</keyword>
<feature type="compositionally biased region" description="Basic and acidic residues" evidence="1">
    <location>
        <begin position="122"/>
        <end position="150"/>
    </location>
</feature>
<dbReference type="PANTHER" id="PTHR34199:SF2">
    <property type="entry name" value="NUMOD3 MOTIF FAMILY PROTEIN, EXPRESSED"/>
    <property type="match status" value="1"/>
</dbReference>
<dbReference type="AlphaFoldDB" id="A0ABD1Y5Q9"/>
<organism evidence="3 4">
    <name type="scientific">Riccia fluitans</name>
    <dbReference type="NCBI Taxonomy" id="41844"/>
    <lineage>
        <taxon>Eukaryota</taxon>
        <taxon>Viridiplantae</taxon>
        <taxon>Streptophyta</taxon>
        <taxon>Embryophyta</taxon>
        <taxon>Marchantiophyta</taxon>
        <taxon>Marchantiopsida</taxon>
        <taxon>Marchantiidae</taxon>
        <taxon>Marchantiales</taxon>
        <taxon>Ricciaceae</taxon>
        <taxon>Riccia</taxon>
    </lineage>
</organism>
<evidence type="ECO:0000259" key="2">
    <source>
        <dbReference type="Pfam" id="PF07460"/>
    </source>
</evidence>
<dbReference type="EMBL" id="JBHFFA010000006">
    <property type="protein sequence ID" value="KAL2621920.1"/>
    <property type="molecule type" value="Genomic_DNA"/>
</dbReference>
<sequence length="531" mass="60211">MLALPVFFTRSVSDTSKYRVSGIVRSSCSRSLYVLKLKPKKRTRLSSESLVINSGCIRDGRVLPRIHHGSSCYPDCRLGFSNNDKSNRACPGSTRAFAVLANENRMRARTSDTGLGTDGDDEQRGELKEDASPQAQEADREEQNIGEREKLRRQRIGLANKGKVPWNKGRQHSPETIERIKQRTYQAMHSPQVKAKLKLNPRHPQSDATRFKIREKLREQWDLKKKTRGYQEACLKEWKQYVAEAARVGALGEQEYEWNSYSKLKRKLRDYSRPPIDSGTNRPKQRRARSEEHRLKIAAAIRAKWEDPEYIQKVREGMVKVGKTLPEKKKKKNPPASPAKRTGVFERKTSLEIAVDQSFIDAVMSDEKSSRTFQIESEVLDKKAAVSVPVSTVKSHVKSSIRKVNLLERVTQKSESGRVEGPAGRKQLPPSSDIPPRFVDSKAQENLQKLKILQANRAIMEQRRRESAYHARLLMAEAEKAALALEAAATKDEFAMASLSETRRLMAEAARLIQTAESGRSKLTNLNQPSK</sequence>